<feature type="region of interest" description="Disordered" evidence="1">
    <location>
        <begin position="300"/>
        <end position="326"/>
    </location>
</feature>
<feature type="compositionally biased region" description="Acidic residues" evidence="1">
    <location>
        <begin position="315"/>
        <end position="326"/>
    </location>
</feature>
<proteinExistence type="predicted"/>
<dbReference type="RefSeq" id="XP_036625670.1">
    <property type="nucleotide sequence ID" value="XM_036772024.1"/>
</dbReference>
<gene>
    <name evidence="2" type="ORF">PC9H_002383</name>
</gene>
<dbReference type="EMBL" id="JACETU010000011">
    <property type="protein sequence ID" value="KAF7416123.1"/>
    <property type="molecule type" value="Genomic_DNA"/>
</dbReference>
<evidence type="ECO:0000256" key="1">
    <source>
        <dbReference type="SAM" id="MobiDB-lite"/>
    </source>
</evidence>
<reference evidence="2" key="1">
    <citation type="submission" date="2019-07" db="EMBL/GenBank/DDBJ databases">
        <authorList>
            <person name="Palmer J.M."/>
        </authorList>
    </citation>
    <scope>NUCLEOTIDE SEQUENCE</scope>
    <source>
        <strain evidence="2">PC9</strain>
    </source>
</reference>
<evidence type="ECO:0000313" key="3">
    <source>
        <dbReference type="Proteomes" id="UP000623687"/>
    </source>
</evidence>
<comment type="caution">
    <text evidence="2">The sequence shown here is derived from an EMBL/GenBank/DDBJ whole genome shotgun (WGS) entry which is preliminary data.</text>
</comment>
<organism evidence="2 3">
    <name type="scientific">Pleurotus ostreatus</name>
    <name type="common">Oyster mushroom</name>
    <name type="synonym">White-rot fungus</name>
    <dbReference type="NCBI Taxonomy" id="5322"/>
    <lineage>
        <taxon>Eukaryota</taxon>
        <taxon>Fungi</taxon>
        <taxon>Dikarya</taxon>
        <taxon>Basidiomycota</taxon>
        <taxon>Agaricomycotina</taxon>
        <taxon>Agaricomycetes</taxon>
        <taxon>Agaricomycetidae</taxon>
        <taxon>Agaricales</taxon>
        <taxon>Pleurotineae</taxon>
        <taxon>Pleurotaceae</taxon>
        <taxon>Pleurotus</taxon>
    </lineage>
</organism>
<dbReference type="GeneID" id="59372224"/>
<accession>A0A8H6ZLH8</accession>
<dbReference type="OrthoDB" id="5327923at2759"/>
<dbReference type="AlphaFoldDB" id="A0A8H6ZLH8"/>
<dbReference type="VEuPathDB" id="FungiDB:PC9H_002383"/>
<evidence type="ECO:0000313" key="2">
    <source>
        <dbReference type="EMBL" id="KAF7416123.1"/>
    </source>
</evidence>
<keyword evidence="3" id="KW-1185">Reference proteome</keyword>
<name>A0A8H6ZLH8_PLEOS</name>
<dbReference type="Proteomes" id="UP000623687">
    <property type="component" value="Unassembled WGS sequence"/>
</dbReference>
<sequence>MAGSDLETRQRYATWTWRRRSGEVLPRPTCRGKRPPNGFMWAPTPSQFYWISRIPEVGYMTIWSKSMIVEFEETSAELAAKGIALERLEDQEAPKKCEPWPLLSLPVAACSDRGEDSDTSRRSIRGGRIGPMLPLDLGDKDAKATGGSLFGNTYGFESKLEELIPASFYPDVLIVNDPRGITEGKRVLDPAEGADALEFLPRHYKRVWPDVDRLKYPALPAPGNVAYLNLAGAPHLGHGSHSSVHRASLRLPGALAGMTTDGSVSVAAKIAFPITGARAMLDHEAEMYTRVYGPADDDDMVLGHSPALGTKNEENEKDGEAEDKEELDPARHRHLMEHFTGFNIMTPHLAHPVPVGAVLPKLYGYYIPCEESEAFVRARKTDKNPEDYWRTRDYGSAEKNKPPKNLLSPILLMEDCGTPINPRAMSIDDRTECYSFLLRLQNAEFNHNSFWIRNILTQPGPLHLPPHERTNDVQSYRLIDAGRMIHWYGYIEGRVGMLPEPTNEKEAREYVEKVENAGAAWERCKAQDTDYGLKELLLEGRVRVCNEILLPHRFMIYCLMSEFSGNLVTTDDTGTGY</sequence>
<protein>
    <submittedName>
        <fullName evidence="2">Uncharacterized protein</fullName>
    </submittedName>
</protein>